<evidence type="ECO:0000313" key="10">
    <source>
        <dbReference type="Proteomes" id="UP000243579"/>
    </source>
</evidence>
<dbReference type="GO" id="GO:0051301">
    <property type="term" value="P:cell division"/>
    <property type="evidence" value="ECO:0007669"/>
    <property type="project" value="UniProtKB-KW"/>
</dbReference>
<evidence type="ECO:0000256" key="7">
    <source>
        <dbReference type="SAM" id="MobiDB-lite"/>
    </source>
</evidence>
<evidence type="ECO:0000256" key="1">
    <source>
        <dbReference type="ARBA" id="ARBA00004123"/>
    </source>
</evidence>
<evidence type="ECO:0000259" key="8">
    <source>
        <dbReference type="Pfam" id="PF12717"/>
    </source>
</evidence>
<feature type="compositionally biased region" description="Polar residues" evidence="7">
    <location>
        <begin position="1292"/>
        <end position="1303"/>
    </location>
</feature>
<keyword evidence="3" id="KW-0498">Mitosis</keyword>
<dbReference type="EMBL" id="JNBR01000398">
    <property type="protein sequence ID" value="OQR93722.1"/>
    <property type="molecule type" value="Genomic_DNA"/>
</dbReference>
<reference evidence="9 10" key="1">
    <citation type="journal article" date="2014" name="Genome Biol. Evol.">
        <title>The secreted proteins of Achlya hypogyna and Thraustotheca clavata identify the ancestral oomycete secretome and reveal gene acquisitions by horizontal gene transfer.</title>
        <authorList>
            <person name="Misner I."/>
            <person name="Blouin N."/>
            <person name="Leonard G."/>
            <person name="Richards T.A."/>
            <person name="Lane C.E."/>
        </authorList>
    </citation>
    <scope>NUCLEOTIDE SEQUENCE [LARGE SCALE GENOMIC DNA]</scope>
    <source>
        <strain evidence="9 10">ATCC 48635</strain>
    </source>
</reference>
<protein>
    <submittedName>
        <fullName evidence="9">Condensin-2 complex subunit D3</fullName>
    </submittedName>
</protein>
<proteinExistence type="predicted"/>
<name>A0A1V9Z702_ACHHY</name>
<evidence type="ECO:0000256" key="5">
    <source>
        <dbReference type="ARBA" id="ARBA00023242"/>
    </source>
</evidence>
<dbReference type="OrthoDB" id="10263978at2759"/>
<dbReference type="Proteomes" id="UP000243579">
    <property type="component" value="Unassembled WGS sequence"/>
</dbReference>
<dbReference type="InterPro" id="IPR011989">
    <property type="entry name" value="ARM-like"/>
</dbReference>
<feature type="compositionally biased region" description="Polar residues" evidence="7">
    <location>
        <begin position="1273"/>
        <end position="1282"/>
    </location>
</feature>
<dbReference type="GO" id="GO:0042393">
    <property type="term" value="F:histone binding"/>
    <property type="evidence" value="ECO:0007669"/>
    <property type="project" value="TreeGrafter"/>
</dbReference>
<keyword evidence="2" id="KW-0132">Cell division</keyword>
<dbReference type="GO" id="GO:0000796">
    <property type="term" value="C:condensin complex"/>
    <property type="evidence" value="ECO:0007669"/>
    <property type="project" value="TreeGrafter"/>
</dbReference>
<evidence type="ECO:0000256" key="6">
    <source>
        <dbReference type="ARBA" id="ARBA00023306"/>
    </source>
</evidence>
<dbReference type="Gene3D" id="1.25.10.10">
    <property type="entry name" value="Leucine-rich Repeat Variant"/>
    <property type="match status" value="1"/>
</dbReference>
<comment type="subcellular location">
    <subcellularLocation>
        <location evidence="1">Nucleus</location>
    </subcellularLocation>
</comment>
<keyword evidence="6" id="KW-0131">Cell cycle</keyword>
<dbReference type="GO" id="GO:0005634">
    <property type="term" value="C:nucleus"/>
    <property type="evidence" value="ECO:0007669"/>
    <property type="project" value="UniProtKB-SubCell"/>
</dbReference>
<sequence>MSTRASARAAVWTDLSRGLTALELWEVPEEILSDIYTLLVQGLPTPDAEEGFDYLRDVSFSALSGLREAFAAVLDATRENLELSQDFWRTLLTSLAQNRDDSEDAGSHRSLLVALHLIIAHALGMDKSVAGITATIEAMEIGLMAANVYLQWLQVPGGTAFGVFIPFLYRESLHMLHAWAMLMYSPESDASEAPRQLKRKQHQARRPLVQSVTFSSSGELLLDTLAATATRVALQHDAIAPTIDAIVSLVNFMLLQNVSTTVPRKILQNLCHHQARNAVLLVLGRLIPGVVLRENALPTGPWDKQQQVQLFHEWAVDTIELLLANLPADALPDVDNDDDTPATDEIVLCVLQQLCLRIPDKSDDRKKVGTAVLRLLQSDGLAPALLSPFLAFVDSYARHDKVKFRQFAVELVAELAMDERVFAAPVDDDTFMGLRPLLVMLGHRACDRVSVVRTKALAAIAALIAFGGSATDVDNRRGRFATVLASELRATTPVTPLAQAIAVTRPIAAQLLALCRDRLLDEKTFVRKAAIQALEALLLLRKEPDVLSDIHGRCADPSIIVRKQAMQTLTVLLTAAPADTDVQVTWNLGVLPLVLDPEASVQASCLGHIERILLDRILQWPKKHAADAFVAAVFAQLSHLDSFLIRFFQKAVRLLGRSGQIAVAQLVQHAIDGVRDRDARKWTISWVLLDELTASGQALASVSATDAKVVAQCWADSRPVDDDDNVLRILRVLCTVAPKKLPRAQASELAATLESALHDFAYPLNLIPVAIHGLQELALETSWRASLWAGCEAALDRTVPAWAAVDRALQTMGDLVLLDLDALDRPSRLPASHFQRLQRFVLPRLTPEAAETPSATRALAFVAVGKACLFDEHQAKECITMFMRELQTSRVEAIRSNLLLVLGDLCIRFTALVDVYVPSIAAALLDSSHLVRRNTLLLFSQLILQDYIKWKESLLHYFLRALVDPHDEMASLAQHILAGPLLLKTPTLFTMKFVEAVFVFNNVPTPNLTGVISTPMLQALSLAGNANFPKRLVIYRFLLAHMRDEHKLQVSMKLVTEVLEEVVEGKLQLAADPKDVRENSVEAVLQDALILLSSPEIKLSAQKDRDVEELEAEPSLQVAKRNLLSKMSRKNFLENVVPVMIALKHALQAKRSPVMRYLLHCIKELFTYYKTEVNDILAADPQMAKEVLYDLRQYEQTRRPSANPSTFTPRRASIGGFGGLSTKKAALMTPLTRIQREHRPAITEDEETAATLSESLSKSLIVSPNGASEPPRRQSQQWNVSVESPFVKQAPPSKSQEMTKQTLDFSDVSSDSSDDAFDSASRAAPSPVSATSYKGKGKGRLARPKKAKRS</sequence>
<dbReference type="STRING" id="1202772.A0A1V9Z702"/>
<feature type="compositionally biased region" description="Polar residues" evidence="7">
    <location>
        <begin position="1250"/>
        <end position="1266"/>
    </location>
</feature>
<keyword evidence="4" id="KW-0226">DNA condensation</keyword>
<dbReference type="InterPro" id="IPR016024">
    <property type="entry name" value="ARM-type_fold"/>
</dbReference>
<evidence type="ECO:0000313" key="9">
    <source>
        <dbReference type="EMBL" id="OQR93722.1"/>
    </source>
</evidence>
<gene>
    <name evidence="9" type="ORF">ACHHYP_02335</name>
</gene>
<evidence type="ECO:0000256" key="4">
    <source>
        <dbReference type="ARBA" id="ARBA00023067"/>
    </source>
</evidence>
<dbReference type="PANTHER" id="PTHR14222:SF1">
    <property type="entry name" value="CONDENSIN-2 COMPLEX SUBUNIT D3"/>
    <property type="match status" value="1"/>
</dbReference>
<dbReference type="GO" id="GO:0007076">
    <property type="term" value="P:mitotic chromosome condensation"/>
    <property type="evidence" value="ECO:0007669"/>
    <property type="project" value="InterPro"/>
</dbReference>
<evidence type="ECO:0000256" key="2">
    <source>
        <dbReference type="ARBA" id="ARBA00022618"/>
    </source>
</evidence>
<feature type="region of interest" description="Disordered" evidence="7">
    <location>
        <begin position="1228"/>
        <end position="1350"/>
    </location>
</feature>
<evidence type="ECO:0000256" key="3">
    <source>
        <dbReference type="ARBA" id="ARBA00022776"/>
    </source>
</evidence>
<dbReference type="Pfam" id="PF12717">
    <property type="entry name" value="Cnd1"/>
    <property type="match status" value="1"/>
</dbReference>
<keyword evidence="5" id="KW-0539">Nucleus</keyword>
<accession>A0A1V9Z702</accession>
<comment type="caution">
    <text evidence="9">The sequence shown here is derived from an EMBL/GenBank/DDBJ whole genome shotgun (WGS) entry which is preliminary data.</text>
</comment>
<feature type="compositionally biased region" description="Basic residues" evidence="7">
    <location>
        <begin position="1335"/>
        <end position="1350"/>
    </location>
</feature>
<dbReference type="GO" id="GO:0010032">
    <property type="term" value="P:meiotic chromosome condensation"/>
    <property type="evidence" value="ECO:0007669"/>
    <property type="project" value="TreeGrafter"/>
</dbReference>
<dbReference type="InterPro" id="IPR032682">
    <property type="entry name" value="Cnd1_C"/>
</dbReference>
<dbReference type="GO" id="GO:0000779">
    <property type="term" value="C:condensed chromosome, centromeric region"/>
    <property type="evidence" value="ECO:0007669"/>
    <property type="project" value="TreeGrafter"/>
</dbReference>
<dbReference type="PANTHER" id="PTHR14222">
    <property type="entry name" value="CONDENSIN"/>
    <property type="match status" value="1"/>
</dbReference>
<dbReference type="SUPFAM" id="SSF48371">
    <property type="entry name" value="ARM repeat"/>
    <property type="match status" value="1"/>
</dbReference>
<feature type="compositionally biased region" description="Low complexity" evidence="7">
    <location>
        <begin position="1318"/>
        <end position="1332"/>
    </location>
</feature>
<keyword evidence="10" id="KW-1185">Reference proteome</keyword>
<dbReference type="InterPro" id="IPR026971">
    <property type="entry name" value="CND1/NCAPD3"/>
</dbReference>
<feature type="domain" description="Condensin complex subunit 1 C-terminal" evidence="8">
    <location>
        <begin position="894"/>
        <end position="979"/>
    </location>
</feature>
<organism evidence="9 10">
    <name type="scientific">Achlya hypogyna</name>
    <name type="common">Oomycete</name>
    <name type="synonym">Protoachlya hypogyna</name>
    <dbReference type="NCBI Taxonomy" id="1202772"/>
    <lineage>
        <taxon>Eukaryota</taxon>
        <taxon>Sar</taxon>
        <taxon>Stramenopiles</taxon>
        <taxon>Oomycota</taxon>
        <taxon>Saprolegniomycetes</taxon>
        <taxon>Saprolegniales</taxon>
        <taxon>Achlyaceae</taxon>
        <taxon>Achlya</taxon>
    </lineage>
</organism>